<feature type="transmembrane region" description="Helical" evidence="10">
    <location>
        <begin position="12"/>
        <end position="31"/>
    </location>
</feature>
<evidence type="ECO:0000256" key="2">
    <source>
        <dbReference type="ARBA" id="ARBA00006115"/>
    </source>
</evidence>
<evidence type="ECO:0000256" key="1">
    <source>
        <dbReference type="ARBA" id="ARBA00004823"/>
    </source>
</evidence>
<keyword evidence="10" id="KW-1133">Transmembrane helix</keyword>
<keyword evidence="10" id="KW-0472">Membrane</keyword>
<comment type="catalytic activity">
    <reaction evidence="8">
        <text>alpha-D-mannose 1-phosphate + GTP + H(+) = GDP-alpha-D-mannose + diphosphate</text>
        <dbReference type="Rhea" id="RHEA:15229"/>
        <dbReference type="ChEBI" id="CHEBI:15378"/>
        <dbReference type="ChEBI" id="CHEBI:33019"/>
        <dbReference type="ChEBI" id="CHEBI:37565"/>
        <dbReference type="ChEBI" id="CHEBI:57527"/>
        <dbReference type="ChEBI" id="CHEBI:58409"/>
        <dbReference type="EC" id="2.7.7.13"/>
    </reaction>
</comment>
<evidence type="ECO:0000259" key="12">
    <source>
        <dbReference type="Pfam" id="PF01050"/>
    </source>
</evidence>
<keyword evidence="7" id="KW-0342">GTP-binding</keyword>
<dbReference type="Pfam" id="PF22640">
    <property type="entry name" value="ManC_GMP_beta-helix"/>
    <property type="match status" value="1"/>
</dbReference>
<dbReference type="Proteomes" id="UP000585363">
    <property type="component" value="Unassembled WGS sequence"/>
</dbReference>
<keyword evidence="4 14" id="KW-0808">Transferase</keyword>
<dbReference type="EC" id="2.7.7.13" evidence="3"/>
<keyword evidence="5 14" id="KW-0548">Nucleotidyltransferase</keyword>
<reference evidence="14 15" key="2">
    <citation type="submission" date="2020-06" db="EMBL/GenBank/DDBJ databases">
        <title>Polyphasic characterization of a Rahnella strain isolated from tree sap.</title>
        <authorList>
            <person name="Kim I.S."/>
        </authorList>
    </citation>
    <scope>NUCLEOTIDE SEQUENCE [LARGE SCALE GENOMIC DNA]</scope>
    <source>
        <strain evidence="14 15">SAP-1</strain>
    </source>
</reference>
<dbReference type="Gene3D" id="2.60.120.10">
    <property type="entry name" value="Jelly Rolls"/>
    <property type="match status" value="1"/>
</dbReference>
<dbReference type="PANTHER" id="PTHR46390">
    <property type="entry name" value="MANNOSE-1-PHOSPHATE GUANYLYLTRANSFERASE"/>
    <property type="match status" value="1"/>
</dbReference>
<evidence type="ECO:0000313" key="14">
    <source>
        <dbReference type="EMBL" id="NMP27998.1"/>
    </source>
</evidence>
<dbReference type="AlphaFoldDB" id="A0A848MHV8"/>
<dbReference type="EMBL" id="JAADJU010000007">
    <property type="protein sequence ID" value="NMP27998.1"/>
    <property type="molecule type" value="Genomic_DNA"/>
</dbReference>
<evidence type="ECO:0000259" key="11">
    <source>
        <dbReference type="Pfam" id="PF00483"/>
    </source>
</evidence>
<dbReference type="InterPro" id="IPR014710">
    <property type="entry name" value="RmlC-like_jellyroll"/>
</dbReference>
<evidence type="ECO:0000256" key="7">
    <source>
        <dbReference type="ARBA" id="ARBA00023134"/>
    </source>
</evidence>
<dbReference type="NCBIfam" id="TIGR01479">
    <property type="entry name" value="GMP_PMI"/>
    <property type="match status" value="1"/>
</dbReference>
<evidence type="ECO:0000256" key="4">
    <source>
        <dbReference type="ARBA" id="ARBA00022679"/>
    </source>
</evidence>
<dbReference type="Gene3D" id="3.90.550.10">
    <property type="entry name" value="Spore Coat Polysaccharide Biosynthesis Protein SpsA, Chain A"/>
    <property type="match status" value="1"/>
</dbReference>
<dbReference type="InterPro" id="IPR051161">
    <property type="entry name" value="Mannose-6P_isomerase_type2"/>
</dbReference>
<evidence type="ECO:0000259" key="13">
    <source>
        <dbReference type="Pfam" id="PF22640"/>
    </source>
</evidence>
<organism evidence="14 15">
    <name type="scientific">Rouxiella aceris</name>
    <dbReference type="NCBI Taxonomy" id="2703884"/>
    <lineage>
        <taxon>Bacteria</taxon>
        <taxon>Pseudomonadati</taxon>
        <taxon>Pseudomonadota</taxon>
        <taxon>Gammaproteobacteria</taxon>
        <taxon>Enterobacterales</taxon>
        <taxon>Yersiniaceae</taxon>
        <taxon>Rouxiella</taxon>
    </lineage>
</organism>
<dbReference type="GO" id="GO:0005525">
    <property type="term" value="F:GTP binding"/>
    <property type="evidence" value="ECO:0007669"/>
    <property type="project" value="UniProtKB-KW"/>
</dbReference>
<dbReference type="InterPro" id="IPR011051">
    <property type="entry name" value="RmlC_Cupin_sf"/>
</dbReference>
<keyword evidence="14" id="KW-0413">Isomerase</keyword>
<feature type="domain" description="Mannose-6-phosphate isomerase type II C-terminal" evidence="12">
    <location>
        <begin position="363"/>
        <end position="476"/>
    </location>
</feature>
<sequence>MISGRILSRERIMTSLILPVIMAGGAGTRLWPLSRTHFPKQFLSLTSENTLFQDTLSRIDQDNYADPLIVCNNDHRFLVAEQLRQQALSHSGIILEPAARNTAPAIALAALKAIQDNPDAILLILAADHYIDDIAKFNNTVNSALPLVEKGKMVTFGVCPTAPETGYGYIKSGEPVEDAFSVASFVEKPVRSIAESYLAAGGYYWNSGIFLFKASQYIAELEKYCPEVLSACQNALQNSHQDLDFIRLDSNEFEKSPDISIDYAVMERTTDAVVMPLDVKWNDVGSWSALWEIGDKDSSGNVVRGDVLLENTQNCYINAGSKLVTTVGLKDIIVVETRDAVLVADKQQVQQVKLIVNRLQQEGRKEALQHKEVFRPWGYHDDISEGDRYQVKRVYLKPGHKISPQIHYHRTEHWIVVSGTARVLKGDDVFVLAENESTYIPVGVAHSLENPGSVPLELIEIHSGLYLSEDDIVRLDGNNPVK</sequence>
<comment type="caution">
    <text evidence="14">The sequence shown here is derived from an EMBL/GenBank/DDBJ whole genome shotgun (WGS) entry which is preliminary data.</text>
</comment>
<evidence type="ECO:0000256" key="5">
    <source>
        <dbReference type="ARBA" id="ARBA00022695"/>
    </source>
</evidence>
<feature type="domain" description="MannoseP isomerase/GMP-like beta-helix" evidence="13">
    <location>
        <begin position="311"/>
        <end position="359"/>
    </location>
</feature>
<evidence type="ECO:0000256" key="8">
    <source>
        <dbReference type="ARBA" id="ARBA00047343"/>
    </source>
</evidence>
<proteinExistence type="inferred from homology"/>
<accession>A0A848MHV8</accession>
<feature type="domain" description="Nucleotidyl transferase" evidence="11">
    <location>
        <begin position="19"/>
        <end position="297"/>
    </location>
</feature>
<evidence type="ECO:0000256" key="10">
    <source>
        <dbReference type="SAM" id="Phobius"/>
    </source>
</evidence>
<dbReference type="FunFam" id="3.90.550.10:FF:000046">
    <property type="entry name" value="Mannose-1-phosphate guanylyltransferase (GDP)"/>
    <property type="match status" value="1"/>
</dbReference>
<dbReference type="InterPro" id="IPR054566">
    <property type="entry name" value="ManC/GMP-like_b-helix"/>
</dbReference>
<dbReference type="InterPro" id="IPR005835">
    <property type="entry name" value="NTP_transferase_dom"/>
</dbReference>
<keyword evidence="15" id="KW-1185">Reference proteome</keyword>
<evidence type="ECO:0000313" key="15">
    <source>
        <dbReference type="Proteomes" id="UP000585363"/>
    </source>
</evidence>
<dbReference type="SUPFAM" id="SSF51182">
    <property type="entry name" value="RmlC-like cupins"/>
    <property type="match status" value="1"/>
</dbReference>
<evidence type="ECO:0000256" key="6">
    <source>
        <dbReference type="ARBA" id="ARBA00022741"/>
    </source>
</evidence>
<keyword evidence="6" id="KW-0547">Nucleotide-binding</keyword>
<dbReference type="InterPro" id="IPR029044">
    <property type="entry name" value="Nucleotide-diphossugar_trans"/>
</dbReference>
<dbReference type="CDD" id="cd02509">
    <property type="entry name" value="GDP-M1P_Guanylyltransferase"/>
    <property type="match status" value="1"/>
</dbReference>
<gene>
    <name evidence="14" type="ORF">GW590_14145</name>
</gene>
<evidence type="ECO:0000256" key="9">
    <source>
        <dbReference type="RuleBase" id="RU004190"/>
    </source>
</evidence>
<dbReference type="CDD" id="cd02213">
    <property type="entry name" value="cupin_PMI_typeII_C"/>
    <property type="match status" value="1"/>
</dbReference>
<evidence type="ECO:0000256" key="3">
    <source>
        <dbReference type="ARBA" id="ARBA00012387"/>
    </source>
</evidence>
<protein>
    <recommendedName>
        <fullName evidence="3">mannose-1-phosphate guanylyltransferase</fullName>
        <ecNumber evidence="3">2.7.7.13</ecNumber>
    </recommendedName>
</protein>
<dbReference type="Pfam" id="PF01050">
    <property type="entry name" value="MannoseP_isomer"/>
    <property type="match status" value="1"/>
</dbReference>
<dbReference type="PANTHER" id="PTHR46390:SF1">
    <property type="entry name" value="MANNOSE-1-PHOSPHATE GUANYLYLTRANSFERASE"/>
    <property type="match status" value="1"/>
</dbReference>
<dbReference type="GO" id="GO:0009298">
    <property type="term" value="P:GDP-mannose biosynthetic process"/>
    <property type="evidence" value="ECO:0007669"/>
    <property type="project" value="UniProtKB-UniPathway"/>
</dbReference>
<reference evidence="14 15" key="1">
    <citation type="submission" date="2020-01" db="EMBL/GenBank/DDBJ databases">
        <authorList>
            <person name="Lee S.D."/>
        </authorList>
    </citation>
    <scope>NUCLEOTIDE SEQUENCE [LARGE SCALE GENOMIC DNA]</scope>
    <source>
        <strain evidence="14 15">SAP-1</strain>
    </source>
</reference>
<dbReference type="InterPro" id="IPR001538">
    <property type="entry name" value="Man6P_isomerase-2_C"/>
</dbReference>
<dbReference type="InterPro" id="IPR049577">
    <property type="entry name" value="GMPP_N"/>
</dbReference>
<dbReference type="InterPro" id="IPR006375">
    <property type="entry name" value="Man1P_GuaTrfase/Man6P_Isoase"/>
</dbReference>
<dbReference type="GO" id="GO:0004475">
    <property type="term" value="F:mannose-1-phosphate guanylyltransferase (GTP) activity"/>
    <property type="evidence" value="ECO:0007669"/>
    <property type="project" value="UniProtKB-EC"/>
</dbReference>
<dbReference type="SUPFAM" id="SSF53448">
    <property type="entry name" value="Nucleotide-diphospho-sugar transferases"/>
    <property type="match status" value="1"/>
</dbReference>
<comment type="pathway">
    <text evidence="1">Nucleotide-sugar biosynthesis; GDP-alpha-D-mannose biosynthesis; GDP-alpha-D-mannose from alpha-D-mannose 1-phosphate (GTP route): step 1/1.</text>
</comment>
<name>A0A848MHV8_9GAMM</name>
<dbReference type="FunFam" id="2.60.120.10:FF:000032">
    <property type="entry name" value="Mannose-1-phosphate guanylyltransferase/mannose-6-phosphate isomerase"/>
    <property type="match status" value="1"/>
</dbReference>
<comment type="similarity">
    <text evidence="2 9">Belongs to the mannose-6-phosphate isomerase type 2 family.</text>
</comment>
<dbReference type="UniPathway" id="UPA00126">
    <property type="reaction ID" value="UER00930"/>
</dbReference>
<dbReference type="Pfam" id="PF00483">
    <property type="entry name" value="NTP_transferase"/>
    <property type="match status" value="1"/>
</dbReference>
<dbReference type="GO" id="GO:0016853">
    <property type="term" value="F:isomerase activity"/>
    <property type="evidence" value="ECO:0007669"/>
    <property type="project" value="UniProtKB-KW"/>
</dbReference>
<dbReference type="GO" id="GO:0000271">
    <property type="term" value="P:polysaccharide biosynthetic process"/>
    <property type="evidence" value="ECO:0007669"/>
    <property type="project" value="InterPro"/>
</dbReference>
<keyword evidence="10" id="KW-0812">Transmembrane</keyword>